<proteinExistence type="predicted"/>
<dbReference type="Gene3D" id="3.90.1690.10">
    <property type="entry name" value="phage-related protein like domain"/>
    <property type="match status" value="1"/>
</dbReference>
<sequence>MSLADKRIQDPVLTQLALGYHNAELVGDYLFPIVEIPKEAGKIPQFGRLAFRQQSTVREVLGKSNRLTPEDITSVSIELEENDLEYPIDYRENHEASYPLKQYALSVVQDSLALGREITAAKIAQNSDNYPSENVSSLAGKNKFSHKESNPLETFDNAISVISASIGKKPNVCVISEDVWRALKNNPSILERIKYTKTGILTPSIFAELIDVPNVKIASASEEKSGELHKIWKNCVILAYVSTRSKGQGTIFDPSYGYTVRRKQGLFVDTYHESGGKIELIRCTDISKPYLVGKSAGFLMKDCIE</sequence>
<dbReference type="RefSeq" id="WP_250190852.1">
    <property type="nucleotide sequence ID" value="NZ_CP097604.1"/>
</dbReference>
<accession>A0A2Z4PZR1</accession>
<dbReference type="AlphaFoldDB" id="A0A2Z4PZR1"/>
<dbReference type="EMBL" id="MH238468">
    <property type="protein sequence ID" value="AWY03357.1"/>
    <property type="molecule type" value="Genomic_DNA"/>
</dbReference>
<organism evidence="1">
    <name type="scientific">Pasteurella multocida</name>
    <dbReference type="NCBI Taxonomy" id="747"/>
    <lineage>
        <taxon>Bacteria</taxon>
        <taxon>Pseudomonadati</taxon>
        <taxon>Pseudomonadota</taxon>
        <taxon>Gammaproteobacteria</taxon>
        <taxon>Pasteurellales</taxon>
        <taxon>Pasteurellaceae</taxon>
        <taxon>Pasteurella</taxon>
    </lineage>
</organism>
<protein>
    <submittedName>
        <fullName evidence="1">Capsid protein</fullName>
    </submittedName>
</protein>
<evidence type="ECO:0000313" key="1">
    <source>
        <dbReference type="EMBL" id="AWY03357.1"/>
    </source>
</evidence>
<dbReference type="InterPro" id="IPR053738">
    <property type="entry name" value="Lambda_capsid_assembly"/>
</dbReference>
<name>A0A2Z4PZR1_PASMD</name>
<reference evidence="1" key="1">
    <citation type="submission" date="2018-04" db="EMBL/GenBank/DDBJ databases">
        <title>Phage-inducible chromosomal islands are ubiquitous within the bacterial universe.</title>
        <authorList>
            <person name="Fillol-Salom A."/>
            <person name="Martinez-Rubio R."/>
            <person name="F Abdulrahman R."/>
            <person name="Chen J."/>
            <person name="Davies R."/>
            <person name="Penades J.R."/>
        </authorList>
    </citation>
    <scope>NUCLEOTIDE SEQUENCE</scope>
    <source>
        <strain evidence="1">PM82</strain>
    </source>
</reference>